<dbReference type="Pfam" id="PF00367">
    <property type="entry name" value="PTS_EIIB"/>
    <property type="match status" value="1"/>
</dbReference>
<evidence type="ECO:0000256" key="9">
    <source>
        <dbReference type="ARBA" id="ARBA00022989"/>
    </source>
</evidence>
<gene>
    <name evidence="23" type="ORF">DWX36_14515</name>
    <name evidence="22" type="ORF">DXC31_09020</name>
    <name evidence="19" type="ORF">G4958_08300</name>
    <name evidence="21" type="ORF">G4981_10795</name>
    <name evidence="20" type="ORF">G4993_05545</name>
    <name evidence="18" type="ORF">LIQ10_14145</name>
</gene>
<dbReference type="InterPro" id="IPR036878">
    <property type="entry name" value="Glu_permease_IIB"/>
</dbReference>
<dbReference type="PANTHER" id="PTHR30175">
    <property type="entry name" value="PHOSPHOTRANSFERASE SYSTEM TRANSPORT PROTEIN"/>
    <property type="match status" value="1"/>
</dbReference>
<keyword evidence="7 15" id="KW-0812">Transmembrane</keyword>
<evidence type="ECO:0000313" key="21">
    <source>
        <dbReference type="EMBL" id="NSI65756.1"/>
    </source>
</evidence>
<feature type="domain" description="PTS EIIC type-1" evidence="17">
    <location>
        <begin position="124"/>
        <end position="474"/>
    </location>
</feature>
<dbReference type="AlphaFoldDB" id="A0A2N5P598"/>
<evidence type="ECO:0000313" key="25">
    <source>
        <dbReference type="Proteomes" id="UP000283834"/>
    </source>
</evidence>
<keyword evidence="8" id="KW-0418">Kinase</keyword>
<feature type="transmembrane region" description="Helical" evidence="15">
    <location>
        <begin position="301"/>
        <end position="320"/>
    </location>
</feature>
<evidence type="ECO:0000256" key="6">
    <source>
        <dbReference type="ARBA" id="ARBA00022683"/>
    </source>
</evidence>
<evidence type="ECO:0000256" key="14">
    <source>
        <dbReference type="PROSITE-ProRule" id="PRU00421"/>
    </source>
</evidence>
<evidence type="ECO:0000313" key="18">
    <source>
        <dbReference type="EMBL" id="MCB5494855.1"/>
    </source>
</evidence>
<reference evidence="18" key="4">
    <citation type="submission" date="2021-10" db="EMBL/GenBank/DDBJ databases">
        <title>Collection of gut derived symbiotic bacterial strains cultured from healthy donors.</title>
        <authorList>
            <person name="Lin H."/>
            <person name="Littmann E."/>
            <person name="Claire K."/>
            <person name="Pamer E."/>
        </authorList>
    </citation>
    <scope>NUCLEOTIDE SEQUENCE</scope>
    <source>
        <strain evidence="18">MSK.23.4</strain>
    </source>
</reference>
<dbReference type="InterPro" id="IPR003352">
    <property type="entry name" value="PTS_EIIC"/>
</dbReference>
<comment type="function">
    <text evidence="12">The phosphoenolpyruvate-dependent sugar phosphotransferase system (sugar PTS), a major carbohydrate active transport system, catalyzes the phosphorylation of incoming sugar substrates concomitantly with their translocation across the cell membrane. This system is involved in sucrose transport.</text>
</comment>
<dbReference type="GO" id="GO:0090589">
    <property type="term" value="F:protein-phosphocysteine-trehalose phosphotransferase system transporter activity"/>
    <property type="evidence" value="ECO:0007669"/>
    <property type="project" value="TreeGrafter"/>
</dbReference>
<evidence type="ECO:0000256" key="2">
    <source>
        <dbReference type="ARBA" id="ARBA00022448"/>
    </source>
</evidence>
<protein>
    <recommendedName>
        <fullName evidence="11">protein-N(pi)-phosphohistidine--sucrose phosphotransferase</fullName>
        <ecNumber evidence="11">2.7.1.211</ecNumber>
    </recommendedName>
</protein>
<dbReference type="SUPFAM" id="SSF55604">
    <property type="entry name" value="Glucose permease domain IIB"/>
    <property type="match status" value="1"/>
</dbReference>
<keyword evidence="5 18" id="KW-0808">Transferase</keyword>
<keyword evidence="9 15" id="KW-1133">Transmembrane helix</keyword>
<feature type="active site" description="Phosphocysteine intermediate; for EIIB activity" evidence="14">
    <location>
        <position position="30"/>
    </location>
</feature>
<dbReference type="Proteomes" id="UP001297422">
    <property type="component" value="Unassembled WGS sequence"/>
</dbReference>
<dbReference type="Proteomes" id="UP001296581">
    <property type="component" value="Unassembled WGS sequence"/>
</dbReference>
<evidence type="ECO:0000313" key="22">
    <source>
        <dbReference type="EMBL" id="RGM22951.1"/>
    </source>
</evidence>
<dbReference type="CDD" id="cd00212">
    <property type="entry name" value="PTS_IIB_glc"/>
    <property type="match status" value="1"/>
</dbReference>
<dbReference type="Proteomes" id="UP000260808">
    <property type="component" value="Unassembled WGS sequence"/>
</dbReference>
<dbReference type="Proteomes" id="UP001296580">
    <property type="component" value="Unassembled WGS sequence"/>
</dbReference>
<evidence type="ECO:0000256" key="3">
    <source>
        <dbReference type="ARBA" id="ARBA00022475"/>
    </source>
</evidence>
<dbReference type="InterPro" id="IPR001996">
    <property type="entry name" value="PTS_IIB_1"/>
</dbReference>
<dbReference type="Pfam" id="PF02378">
    <property type="entry name" value="PTS_EIIC"/>
    <property type="match status" value="1"/>
</dbReference>
<dbReference type="PROSITE" id="PS01035">
    <property type="entry name" value="PTS_EIIB_TYPE_1_CYS"/>
    <property type="match status" value="1"/>
</dbReference>
<evidence type="ECO:0000256" key="12">
    <source>
        <dbReference type="ARBA" id="ARBA00045139"/>
    </source>
</evidence>
<proteinExistence type="predicted"/>
<keyword evidence="2" id="KW-0813">Transport</keyword>
<dbReference type="EMBL" id="JAJBNC010000024">
    <property type="protein sequence ID" value="MCB5494855.1"/>
    <property type="molecule type" value="Genomic_DNA"/>
</dbReference>
<name>A0A2N5P598_MEDGN</name>
<evidence type="ECO:0000256" key="1">
    <source>
        <dbReference type="ARBA" id="ARBA00004651"/>
    </source>
</evidence>
<evidence type="ECO:0000259" key="16">
    <source>
        <dbReference type="PROSITE" id="PS51098"/>
    </source>
</evidence>
<dbReference type="InterPro" id="IPR018113">
    <property type="entry name" value="PTrfase_EIIB_Cys"/>
</dbReference>
<evidence type="ECO:0000313" key="23">
    <source>
        <dbReference type="EMBL" id="RGT36332.1"/>
    </source>
</evidence>
<dbReference type="NCBIfam" id="TIGR00826">
    <property type="entry name" value="EIIB_glc"/>
    <property type="match status" value="1"/>
</dbReference>
<dbReference type="GO" id="GO:0016301">
    <property type="term" value="F:kinase activity"/>
    <property type="evidence" value="ECO:0007669"/>
    <property type="project" value="UniProtKB-KW"/>
</dbReference>
<feature type="domain" description="PTS EIIB type-1" evidence="16">
    <location>
        <begin position="8"/>
        <end position="91"/>
    </location>
</feature>
<evidence type="ECO:0000256" key="13">
    <source>
        <dbReference type="ARBA" id="ARBA00048931"/>
    </source>
</evidence>
<dbReference type="InterPro" id="IPR013013">
    <property type="entry name" value="PTS_EIIC_1"/>
</dbReference>
<evidence type="ECO:0000313" key="20">
    <source>
        <dbReference type="EMBL" id="NSI57864.1"/>
    </source>
</evidence>
<evidence type="ECO:0000259" key="17">
    <source>
        <dbReference type="PROSITE" id="PS51103"/>
    </source>
</evidence>
<feature type="transmembrane region" description="Helical" evidence="15">
    <location>
        <begin position="403"/>
        <end position="424"/>
    </location>
</feature>
<comment type="catalytic activity">
    <reaction evidence="13">
        <text>N(pros)-phospho-L-histidyl-[protein](out) + sucrose = sucrose 6(G)-phosphate(in) + L-histidyl-[protein]</text>
        <dbReference type="Rhea" id="RHEA:49236"/>
        <dbReference type="Rhea" id="RHEA-COMP:9745"/>
        <dbReference type="Rhea" id="RHEA-COMP:9746"/>
        <dbReference type="ChEBI" id="CHEBI:17992"/>
        <dbReference type="ChEBI" id="CHEBI:29979"/>
        <dbReference type="ChEBI" id="CHEBI:64837"/>
        <dbReference type="ChEBI" id="CHEBI:91002"/>
        <dbReference type="EC" id="2.7.1.211"/>
    </reaction>
</comment>
<evidence type="ECO:0000256" key="8">
    <source>
        <dbReference type="ARBA" id="ARBA00022777"/>
    </source>
</evidence>
<evidence type="ECO:0000256" key="4">
    <source>
        <dbReference type="ARBA" id="ARBA00022597"/>
    </source>
</evidence>
<dbReference type="GO" id="GO:0009401">
    <property type="term" value="P:phosphoenolpyruvate-dependent sugar phosphotransferase system"/>
    <property type="evidence" value="ECO:0007669"/>
    <property type="project" value="UniProtKB-KW"/>
</dbReference>
<reference evidence="19" key="3">
    <citation type="submission" date="2020-02" db="EMBL/GenBank/DDBJ databases">
        <authorList>
            <person name="Littmann E."/>
            <person name="Sorbara M."/>
        </authorList>
    </citation>
    <scope>NUCLEOTIDE SEQUENCE</scope>
    <source>
        <strain evidence="21">MSK.11.9</strain>
        <strain evidence="20">MSK.15.32</strain>
        <strain evidence="19">MSK.22.53</strain>
    </source>
</reference>
<evidence type="ECO:0000256" key="15">
    <source>
        <dbReference type="SAM" id="Phobius"/>
    </source>
</evidence>
<evidence type="ECO:0000256" key="7">
    <source>
        <dbReference type="ARBA" id="ARBA00022692"/>
    </source>
</evidence>
<dbReference type="EMBL" id="QRWQ01000019">
    <property type="protein sequence ID" value="RGT36332.1"/>
    <property type="molecule type" value="Genomic_DNA"/>
</dbReference>
<keyword evidence="4" id="KW-0762">Sugar transport</keyword>
<dbReference type="RefSeq" id="WP_009245867.1">
    <property type="nucleotide sequence ID" value="NZ_BAABSA010000007.1"/>
</dbReference>
<dbReference type="Gene3D" id="3.30.1360.60">
    <property type="entry name" value="Glucose permease domain IIB"/>
    <property type="match status" value="1"/>
</dbReference>
<evidence type="ECO:0000256" key="5">
    <source>
        <dbReference type="ARBA" id="ARBA00022679"/>
    </source>
</evidence>
<feature type="transmembrane region" description="Helical" evidence="15">
    <location>
        <begin position="233"/>
        <end position="252"/>
    </location>
</feature>
<dbReference type="EMBL" id="JAAIRY010000018">
    <property type="protein sequence ID" value="NSI65756.1"/>
    <property type="molecule type" value="Genomic_DNA"/>
</dbReference>
<keyword evidence="6" id="KW-0598">Phosphotransferase system</keyword>
<dbReference type="Proteomes" id="UP001296643">
    <property type="component" value="Unassembled WGS sequence"/>
</dbReference>
<dbReference type="EMBL" id="JAAIRM010000012">
    <property type="protein sequence ID" value="NSI19345.1"/>
    <property type="molecule type" value="Genomic_DNA"/>
</dbReference>
<feature type="transmembrane region" description="Helical" evidence="15">
    <location>
        <begin position="264"/>
        <end position="289"/>
    </location>
</feature>
<feature type="transmembrane region" description="Helical" evidence="15">
    <location>
        <begin position="192"/>
        <end position="213"/>
    </location>
</feature>
<comment type="caution">
    <text evidence="22">The sequence shown here is derived from an EMBL/GenBank/DDBJ whole genome shotgun (WGS) entry which is preliminary data.</text>
</comment>
<dbReference type="GO" id="GO:0005886">
    <property type="term" value="C:plasma membrane"/>
    <property type="evidence" value="ECO:0007669"/>
    <property type="project" value="UniProtKB-SubCell"/>
</dbReference>
<dbReference type="EMBL" id="QSSX01000018">
    <property type="protein sequence ID" value="RGM22951.1"/>
    <property type="molecule type" value="Genomic_DNA"/>
</dbReference>
<keyword evidence="3" id="KW-1003">Cell membrane</keyword>
<comment type="subcellular location">
    <subcellularLocation>
        <location evidence="1">Cell membrane</location>
        <topology evidence="1">Multi-pass membrane protein</topology>
    </subcellularLocation>
</comment>
<sequence>MGKEQSYQNAAKEILRLIGGKENVISAAHCATRLRLVLKNEKLADVDGILNTELVKGQFATGGQFQIIIGSGTVDEVYKYFIQYAELQESSKKEVKQAADQKMNPLQRLVKMLADVFVPIIPALVASGLLMGLNNVLTAQGLFAAGKSLVDMYPQIADAAAMINTFASAAYAFLPILVGFSATKMFGGNPYLGAVMGMIMVSGDLLNAYAYGSAITENTVPVWEIGALTIEKVGYQGTVLPVLAAAAILAFLEKKLHKTIPEYLDNLLTPALSILITAFLTFTVVGGVMRTAGDWITNGVLWLHDSLGAVGGFIFGFIYAPMTMTGMHHSLLPVDIQLMAAGGSFLFAIAACNNVAQGGATLAAVLCTKDKKMKSIAVSSGISALLGITEPAMFGVNLKMKYPFYAAMVGSAVGCAYVTLTNVLNISPGAAGIIGFVCIKSGGMLNYMIGIAISLIVGFVLTMGLSKMKRFSKA</sequence>
<dbReference type="EMBL" id="JAAIRV010000007">
    <property type="protein sequence ID" value="NSI57864.1"/>
    <property type="molecule type" value="Genomic_DNA"/>
</dbReference>
<feature type="transmembrane region" description="Helical" evidence="15">
    <location>
        <begin position="332"/>
        <end position="356"/>
    </location>
</feature>
<feature type="transmembrane region" description="Helical" evidence="15">
    <location>
        <begin position="159"/>
        <end position="180"/>
    </location>
</feature>
<organism evidence="22 24">
    <name type="scientific">Mediterraneibacter gnavus</name>
    <name type="common">Ruminococcus gnavus</name>
    <dbReference type="NCBI Taxonomy" id="33038"/>
    <lineage>
        <taxon>Bacteria</taxon>
        <taxon>Bacillati</taxon>
        <taxon>Bacillota</taxon>
        <taxon>Clostridia</taxon>
        <taxon>Lachnospirales</taxon>
        <taxon>Lachnospiraceae</taxon>
        <taxon>Mediterraneibacter</taxon>
    </lineage>
</organism>
<reference evidence="19" key="2">
    <citation type="journal article" date="2020" name="Cell Host Microbe">
        <title>Functional and Genomic Variation between Human-Derived Isolates of Lachnospiraceae Reveals Inter- and Intra-Species Diversity.</title>
        <authorList>
            <person name="Sorbara M.T."/>
            <person name="Littmann E.R."/>
            <person name="Fontana E."/>
            <person name="Moody T.U."/>
            <person name="Kohout C.E."/>
            <person name="Gjonbalaj M."/>
            <person name="Eaton V."/>
            <person name="Seok R."/>
            <person name="Leiner I.M."/>
            <person name="Pamer E.G."/>
        </authorList>
    </citation>
    <scope>NUCLEOTIDE SEQUENCE</scope>
    <source>
        <strain evidence="21">MSK.11.9</strain>
        <strain evidence="20">MSK.15.32</strain>
        <strain evidence="19">MSK.22.53</strain>
    </source>
</reference>
<dbReference type="GO" id="GO:0015771">
    <property type="term" value="P:trehalose transport"/>
    <property type="evidence" value="ECO:0007669"/>
    <property type="project" value="TreeGrafter"/>
</dbReference>
<dbReference type="NCBIfam" id="TIGR01996">
    <property type="entry name" value="PTS-II-BC-sucr"/>
    <property type="match status" value="1"/>
</dbReference>
<keyword evidence="10 15" id="KW-0472">Membrane</keyword>
<evidence type="ECO:0000313" key="24">
    <source>
        <dbReference type="Proteomes" id="UP000260808"/>
    </source>
</evidence>
<feature type="transmembrane region" description="Helical" evidence="15">
    <location>
        <begin position="444"/>
        <end position="465"/>
    </location>
</feature>
<dbReference type="PROSITE" id="PS51098">
    <property type="entry name" value="PTS_EIIB_TYPE_1"/>
    <property type="match status" value="1"/>
</dbReference>
<evidence type="ECO:0000256" key="11">
    <source>
        <dbReference type="ARBA" id="ARBA00044053"/>
    </source>
</evidence>
<dbReference type="GO" id="GO:0008982">
    <property type="term" value="F:protein-N(PI)-phosphohistidine-sugar phosphotransferase activity"/>
    <property type="evidence" value="ECO:0007669"/>
    <property type="project" value="InterPro"/>
</dbReference>
<dbReference type="EC" id="2.7.1.211" evidence="11"/>
<feature type="transmembrane region" description="Helical" evidence="15">
    <location>
        <begin position="112"/>
        <end position="133"/>
    </location>
</feature>
<reference evidence="24 25" key="1">
    <citation type="submission" date="2018-08" db="EMBL/GenBank/DDBJ databases">
        <title>A genome reference for cultivated species of the human gut microbiota.</title>
        <authorList>
            <person name="Zou Y."/>
            <person name="Xue W."/>
            <person name="Luo G."/>
        </authorList>
    </citation>
    <scope>NUCLEOTIDE SEQUENCE [LARGE SCALE GENOMIC DNA]</scope>
    <source>
        <strain evidence="23 25">AF19-16AC</strain>
        <strain evidence="22 24">TF01-20-2</strain>
    </source>
</reference>
<dbReference type="PANTHER" id="PTHR30175:SF4">
    <property type="entry name" value="PTS SYSTEM TREHALOSE-SPECIFIC EIIBC COMPONENT"/>
    <property type="match status" value="1"/>
</dbReference>
<dbReference type="Proteomes" id="UP000283834">
    <property type="component" value="Unassembled WGS sequence"/>
</dbReference>
<dbReference type="InterPro" id="IPR010973">
    <property type="entry name" value="PTS_IIBC_sucr"/>
</dbReference>
<accession>A0A2N5P598</accession>
<evidence type="ECO:0000313" key="19">
    <source>
        <dbReference type="EMBL" id="NSI19345.1"/>
    </source>
</evidence>
<evidence type="ECO:0000256" key="10">
    <source>
        <dbReference type="ARBA" id="ARBA00023136"/>
    </source>
</evidence>
<dbReference type="InterPro" id="IPR050558">
    <property type="entry name" value="PTS_Sugar-Specific_Components"/>
</dbReference>
<dbReference type="PROSITE" id="PS51103">
    <property type="entry name" value="PTS_EIIC_TYPE_1"/>
    <property type="match status" value="1"/>
</dbReference>